<protein>
    <recommendedName>
        <fullName evidence="3">Secreted protein</fullName>
    </recommendedName>
</protein>
<feature type="chain" id="PRO_5034952771" description="Secreted protein" evidence="1">
    <location>
        <begin position="22"/>
        <end position="110"/>
    </location>
</feature>
<proteinExistence type="predicted"/>
<name>A0A8D8YZ47_9HEMI</name>
<reference evidence="2" key="1">
    <citation type="submission" date="2021-05" db="EMBL/GenBank/DDBJ databases">
        <authorList>
            <person name="Alioto T."/>
            <person name="Alioto T."/>
            <person name="Gomez Garrido J."/>
        </authorList>
    </citation>
    <scope>NUCLEOTIDE SEQUENCE</scope>
</reference>
<evidence type="ECO:0008006" key="3">
    <source>
        <dbReference type="Google" id="ProtNLM"/>
    </source>
</evidence>
<accession>A0A8D8YZ47</accession>
<dbReference type="EMBL" id="HBUF01401510">
    <property type="protein sequence ID" value="CAG6737011.1"/>
    <property type="molecule type" value="Transcribed_RNA"/>
</dbReference>
<feature type="signal peptide" evidence="1">
    <location>
        <begin position="1"/>
        <end position="21"/>
    </location>
</feature>
<keyword evidence="1" id="KW-0732">Signal</keyword>
<dbReference type="AlphaFoldDB" id="A0A8D8YZ47"/>
<evidence type="ECO:0000313" key="2">
    <source>
        <dbReference type="EMBL" id="CAG6737011.1"/>
    </source>
</evidence>
<organism evidence="2">
    <name type="scientific">Cacopsylla melanoneura</name>
    <dbReference type="NCBI Taxonomy" id="428564"/>
    <lineage>
        <taxon>Eukaryota</taxon>
        <taxon>Metazoa</taxon>
        <taxon>Ecdysozoa</taxon>
        <taxon>Arthropoda</taxon>
        <taxon>Hexapoda</taxon>
        <taxon>Insecta</taxon>
        <taxon>Pterygota</taxon>
        <taxon>Neoptera</taxon>
        <taxon>Paraneoptera</taxon>
        <taxon>Hemiptera</taxon>
        <taxon>Sternorrhyncha</taxon>
        <taxon>Psylloidea</taxon>
        <taxon>Psyllidae</taxon>
        <taxon>Psyllinae</taxon>
        <taxon>Cacopsylla</taxon>
    </lineage>
</organism>
<evidence type="ECO:0000256" key="1">
    <source>
        <dbReference type="SAM" id="SignalP"/>
    </source>
</evidence>
<sequence>MARTFLATCWFHVLVLLPLHGHHHLLPLLLLLCLLEHFPVPFHCRMTRQSHPDHQACPIDQAYPIGQTYPIGQIYQMGTSWLQASVLFVESHSGVSILSRGIQWLRVEKS</sequence>